<reference evidence="2 3" key="1">
    <citation type="submission" date="2019-02" db="EMBL/GenBank/DDBJ databases">
        <title>Genomic Encyclopedia of Type Strains, Phase IV (KMG-IV): sequencing the most valuable type-strain genomes for metagenomic binning, comparative biology and taxonomic classification.</title>
        <authorList>
            <person name="Goeker M."/>
        </authorList>
    </citation>
    <scope>NUCLEOTIDE SEQUENCE [LARGE SCALE GENOMIC DNA]</scope>
    <source>
        <strain evidence="2 3">DSM 101727</strain>
    </source>
</reference>
<dbReference type="OrthoDB" id="5125370at2"/>
<feature type="transmembrane region" description="Helical" evidence="1">
    <location>
        <begin position="20"/>
        <end position="41"/>
    </location>
</feature>
<name>A0A4Q7KIM3_9PSEU</name>
<protein>
    <recommendedName>
        <fullName evidence="4">Signal transduction histidine kinase</fullName>
    </recommendedName>
</protein>
<keyword evidence="1" id="KW-0472">Membrane</keyword>
<keyword evidence="1" id="KW-1133">Transmembrane helix</keyword>
<accession>A0A4Q7KIM3</accession>
<evidence type="ECO:0000313" key="2">
    <source>
        <dbReference type="EMBL" id="RZS36389.1"/>
    </source>
</evidence>
<evidence type="ECO:0000313" key="3">
    <source>
        <dbReference type="Proteomes" id="UP000294257"/>
    </source>
</evidence>
<feature type="transmembrane region" description="Helical" evidence="1">
    <location>
        <begin position="53"/>
        <end position="72"/>
    </location>
</feature>
<organism evidence="2 3">
    <name type="scientific">Herbihabitans rhizosphaerae</name>
    <dbReference type="NCBI Taxonomy" id="1872711"/>
    <lineage>
        <taxon>Bacteria</taxon>
        <taxon>Bacillati</taxon>
        <taxon>Actinomycetota</taxon>
        <taxon>Actinomycetes</taxon>
        <taxon>Pseudonocardiales</taxon>
        <taxon>Pseudonocardiaceae</taxon>
        <taxon>Herbihabitans</taxon>
    </lineage>
</organism>
<gene>
    <name evidence="2" type="ORF">EV193_10770</name>
</gene>
<dbReference type="RefSeq" id="WP_130345893.1">
    <property type="nucleotide sequence ID" value="NZ_SGWQ01000007.1"/>
</dbReference>
<dbReference type="Proteomes" id="UP000294257">
    <property type="component" value="Unassembled WGS sequence"/>
</dbReference>
<feature type="transmembrane region" description="Helical" evidence="1">
    <location>
        <begin position="107"/>
        <end position="124"/>
    </location>
</feature>
<keyword evidence="3" id="KW-1185">Reference proteome</keyword>
<feature type="transmembrane region" description="Helical" evidence="1">
    <location>
        <begin position="79"/>
        <end position="101"/>
    </location>
</feature>
<proteinExistence type="predicted"/>
<evidence type="ECO:0000256" key="1">
    <source>
        <dbReference type="SAM" id="Phobius"/>
    </source>
</evidence>
<dbReference type="EMBL" id="SGWQ01000007">
    <property type="protein sequence ID" value="RZS36389.1"/>
    <property type="molecule type" value="Genomic_DNA"/>
</dbReference>
<dbReference type="AlphaFoldDB" id="A0A4Q7KIM3"/>
<feature type="transmembrane region" description="Helical" evidence="1">
    <location>
        <begin position="131"/>
        <end position="151"/>
    </location>
</feature>
<keyword evidence="1" id="KW-0812">Transmembrane</keyword>
<evidence type="ECO:0008006" key="4">
    <source>
        <dbReference type="Google" id="ProtNLM"/>
    </source>
</evidence>
<comment type="caution">
    <text evidence="2">The sequence shown here is derived from an EMBL/GenBank/DDBJ whole genome shotgun (WGS) entry which is preliminary data.</text>
</comment>
<feature type="transmembrane region" description="Helical" evidence="1">
    <location>
        <begin position="157"/>
        <end position="180"/>
    </location>
</feature>
<sequence>MADSDTARGRANFVERRLMVTVRIVLLAVAMTIQFAVHGYRFLSGPAEPGAEIAVYVALAVTGLGYGAVLLFRPRTPVAVRAVCVAVLLACSVVMSAILPLDAVDRAEQWSLSVIGWYGLAVLFGTPLRWAVGFLGVHALVLTWPMLIAGASLEDLAAMGIVMVAVIGFQVGVALSARLVRAIAAAAARTSRAEERLRVSEEVAAVVARDRARRYADLRETALPLLAGLAEESLDPRDPVVRRRCAIEAARMRRLFSESDTADDRLVHELAAVIDIAERHDTTVTLSVRGEPVEVPRDVRRELLAPISDVLVTTRSDARVTVLHAPDRVRLSVRCAAPEIGATEPERSDIECVQSVIEGQLWLEVSWRSP</sequence>